<dbReference type="PROSITE" id="PS51257">
    <property type="entry name" value="PROKAR_LIPOPROTEIN"/>
    <property type="match status" value="1"/>
</dbReference>
<comment type="caution">
    <text evidence="2">The sequence shown here is derived from an EMBL/GenBank/DDBJ whole genome shotgun (WGS) entry which is preliminary data.</text>
</comment>
<proteinExistence type="predicted"/>
<name>A0A2S9YSH0_9BACT</name>
<organism evidence="2 3">
    <name type="scientific">Enhygromyxa salina</name>
    <dbReference type="NCBI Taxonomy" id="215803"/>
    <lineage>
        <taxon>Bacteria</taxon>
        <taxon>Pseudomonadati</taxon>
        <taxon>Myxococcota</taxon>
        <taxon>Polyangia</taxon>
        <taxon>Nannocystales</taxon>
        <taxon>Nannocystaceae</taxon>
        <taxon>Enhygromyxa</taxon>
    </lineage>
</organism>
<feature type="signal peptide" evidence="1">
    <location>
        <begin position="1"/>
        <end position="22"/>
    </location>
</feature>
<dbReference type="Proteomes" id="UP000238823">
    <property type="component" value="Unassembled WGS sequence"/>
</dbReference>
<keyword evidence="1" id="KW-0732">Signal</keyword>
<gene>
    <name evidence="2" type="ORF">ENSA7_22090</name>
</gene>
<protein>
    <submittedName>
        <fullName evidence="2">Uncharacterized protein</fullName>
    </submittedName>
</protein>
<feature type="chain" id="PRO_5015448554" evidence="1">
    <location>
        <begin position="23"/>
        <end position="187"/>
    </location>
</feature>
<evidence type="ECO:0000256" key="1">
    <source>
        <dbReference type="SAM" id="SignalP"/>
    </source>
</evidence>
<dbReference type="AlphaFoldDB" id="A0A2S9YSH0"/>
<dbReference type="OrthoDB" id="5519048at2"/>
<reference evidence="2 3" key="1">
    <citation type="submission" date="2018-03" db="EMBL/GenBank/DDBJ databases">
        <title>Draft Genome Sequences of the Obligatory Marine Myxobacteria Enhygromyxa salina SWB007.</title>
        <authorList>
            <person name="Poehlein A."/>
            <person name="Moghaddam J.A."/>
            <person name="Harms H."/>
            <person name="Alanjari M."/>
            <person name="Koenig G.M."/>
            <person name="Daniel R."/>
            <person name="Schaeberle T.F."/>
        </authorList>
    </citation>
    <scope>NUCLEOTIDE SEQUENCE [LARGE SCALE GENOMIC DNA]</scope>
    <source>
        <strain evidence="2 3">SWB007</strain>
    </source>
</reference>
<evidence type="ECO:0000313" key="3">
    <source>
        <dbReference type="Proteomes" id="UP000238823"/>
    </source>
</evidence>
<evidence type="ECO:0000313" key="2">
    <source>
        <dbReference type="EMBL" id="PRQ08055.1"/>
    </source>
</evidence>
<dbReference type="RefSeq" id="WP_106089235.1">
    <property type="nucleotide sequence ID" value="NZ_PVNL01000045.1"/>
</dbReference>
<sequence length="187" mass="20096">MRATAILLLLSTAALVLTLASACDVAEPIDEAPREIDTEPRPLVFAEDWTPTAPQDDPLADHRPAQTICPPTAWGEEFGTLEVSTSGCNYFSVEQPLAEPIEVGDQLRVQVWWQSLIAHQPATGHLALLIDGALVWETHVEIPGASDAQSIQFASTVAAEPGATVTFHLHNHGANTWTLADFAKLGD</sequence>
<accession>A0A2S9YSH0</accession>
<dbReference type="EMBL" id="PVNL01000045">
    <property type="protein sequence ID" value="PRQ08055.1"/>
    <property type="molecule type" value="Genomic_DNA"/>
</dbReference>